<sequence>MAFVVEEKIGEENARKYNLDKVQKDIRNKIFKCDCLFAVKKQWITGYRASSQDARTRA</sequence>
<dbReference type="EMBL" id="ACYG01000019">
    <property type="protein sequence ID" value="EEV17988.1"/>
    <property type="molecule type" value="Genomic_DNA"/>
</dbReference>
<evidence type="ECO:0000313" key="2">
    <source>
        <dbReference type="Proteomes" id="UP000005709"/>
    </source>
</evidence>
<protein>
    <submittedName>
        <fullName evidence="1">Uncharacterized protein</fullName>
    </submittedName>
</protein>
<evidence type="ECO:0000313" key="1">
    <source>
        <dbReference type="EMBL" id="EEV17988.1"/>
    </source>
</evidence>
<dbReference type="STRING" id="824.CGRAC_1261"/>
<dbReference type="Proteomes" id="UP000005709">
    <property type="component" value="Unassembled WGS sequence"/>
</dbReference>
<dbReference type="RefSeq" id="WP_005870219.1">
    <property type="nucleotide sequence ID" value="NZ_ACYG01000019.1"/>
</dbReference>
<organism evidence="1 2">
    <name type="scientific">Campylobacter gracilis RM3268</name>
    <dbReference type="NCBI Taxonomy" id="553220"/>
    <lineage>
        <taxon>Bacteria</taxon>
        <taxon>Pseudomonadati</taxon>
        <taxon>Campylobacterota</taxon>
        <taxon>Epsilonproteobacteria</taxon>
        <taxon>Campylobacterales</taxon>
        <taxon>Campylobacteraceae</taxon>
        <taxon>Campylobacter</taxon>
    </lineage>
</organism>
<reference evidence="1 2" key="1">
    <citation type="submission" date="2009-07" db="EMBL/GenBank/DDBJ databases">
        <authorList>
            <person name="Madupu R."/>
            <person name="Sebastian Y."/>
            <person name="Durkin A.S."/>
            <person name="Torralba M."/>
            <person name="Methe B."/>
            <person name="Sutton G.G."/>
            <person name="Strausberg R.L."/>
            <person name="Nelson K.E."/>
        </authorList>
    </citation>
    <scope>NUCLEOTIDE SEQUENCE [LARGE SCALE GENOMIC DNA]</scope>
    <source>
        <strain evidence="1 2">RM3268</strain>
    </source>
</reference>
<name>C8PFV0_9BACT</name>
<dbReference type="AlphaFoldDB" id="C8PFV0"/>
<proteinExistence type="predicted"/>
<comment type="caution">
    <text evidence="1">The sequence shown here is derived from an EMBL/GenBank/DDBJ whole genome shotgun (WGS) entry which is preliminary data.</text>
</comment>
<gene>
    <name evidence="1" type="ORF">CAMGR0001_0742</name>
</gene>
<accession>C8PFV0</accession>
<keyword evidence="2" id="KW-1185">Reference proteome</keyword>